<protein>
    <submittedName>
        <fullName evidence="2">Strictosidine synthase</fullName>
    </submittedName>
</protein>
<organism evidence="2 3">
    <name type="scientific">Quillaja saponaria</name>
    <name type="common">Soap bark tree</name>
    <dbReference type="NCBI Taxonomy" id="32244"/>
    <lineage>
        <taxon>Eukaryota</taxon>
        <taxon>Viridiplantae</taxon>
        <taxon>Streptophyta</taxon>
        <taxon>Embryophyta</taxon>
        <taxon>Tracheophyta</taxon>
        <taxon>Spermatophyta</taxon>
        <taxon>Magnoliopsida</taxon>
        <taxon>eudicotyledons</taxon>
        <taxon>Gunneridae</taxon>
        <taxon>Pentapetalae</taxon>
        <taxon>rosids</taxon>
        <taxon>fabids</taxon>
        <taxon>Fabales</taxon>
        <taxon>Quillajaceae</taxon>
        <taxon>Quillaja</taxon>
    </lineage>
</organism>
<dbReference type="Gene3D" id="2.120.10.30">
    <property type="entry name" value="TolB, C-terminal domain"/>
    <property type="match status" value="1"/>
</dbReference>
<feature type="signal peptide" evidence="1">
    <location>
        <begin position="1"/>
        <end position="16"/>
    </location>
</feature>
<keyword evidence="1" id="KW-0732">Signal</keyword>
<proteinExistence type="predicted"/>
<evidence type="ECO:0000313" key="2">
    <source>
        <dbReference type="EMBL" id="KAJ7949784.1"/>
    </source>
</evidence>
<dbReference type="Proteomes" id="UP001163823">
    <property type="component" value="Chromosome 12"/>
</dbReference>
<dbReference type="AlphaFoldDB" id="A0AAD7PCF0"/>
<gene>
    <name evidence="2" type="ORF">O6P43_030083</name>
</gene>
<sequence>MLFIFLFMARPNRRLATQLATSVEGVPFLLANGLDIDLLTTIVYFTDYSSASTFHSFFVKSSYDFFFSMIVK</sequence>
<dbReference type="KEGG" id="qsa:O6P43_030083"/>
<keyword evidence="3" id="KW-1185">Reference proteome</keyword>
<evidence type="ECO:0000256" key="1">
    <source>
        <dbReference type="SAM" id="SignalP"/>
    </source>
</evidence>
<reference evidence="2" key="1">
    <citation type="journal article" date="2023" name="Science">
        <title>Elucidation of the pathway for biosynthesis of saponin adjuvants from the soapbark tree.</title>
        <authorList>
            <person name="Reed J."/>
            <person name="Orme A."/>
            <person name="El-Demerdash A."/>
            <person name="Owen C."/>
            <person name="Martin L.B.B."/>
            <person name="Misra R.C."/>
            <person name="Kikuchi S."/>
            <person name="Rejzek M."/>
            <person name="Martin A.C."/>
            <person name="Harkess A."/>
            <person name="Leebens-Mack J."/>
            <person name="Louveau T."/>
            <person name="Stephenson M.J."/>
            <person name="Osbourn A."/>
        </authorList>
    </citation>
    <scope>NUCLEOTIDE SEQUENCE</scope>
    <source>
        <strain evidence="2">S10</strain>
    </source>
</reference>
<accession>A0AAD7PCF0</accession>
<name>A0AAD7PCF0_QUISA</name>
<dbReference type="InterPro" id="IPR011042">
    <property type="entry name" value="6-blade_b-propeller_TolB-like"/>
</dbReference>
<evidence type="ECO:0000313" key="3">
    <source>
        <dbReference type="Proteomes" id="UP001163823"/>
    </source>
</evidence>
<dbReference type="EMBL" id="JARAOO010000012">
    <property type="protein sequence ID" value="KAJ7949784.1"/>
    <property type="molecule type" value="Genomic_DNA"/>
</dbReference>
<feature type="chain" id="PRO_5042223433" evidence="1">
    <location>
        <begin position="17"/>
        <end position="72"/>
    </location>
</feature>
<comment type="caution">
    <text evidence="2">The sequence shown here is derived from an EMBL/GenBank/DDBJ whole genome shotgun (WGS) entry which is preliminary data.</text>
</comment>